<evidence type="ECO:0000259" key="1">
    <source>
        <dbReference type="Pfam" id="PF24671"/>
    </source>
</evidence>
<feature type="domain" description="Dynein regulatory complex subunit 7 C-terminal" evidence="1">
    <location>
        <begin position="51"/>
        <end position="88"/>
    </location>
</feature>
<evidence type="ECO:0000313" key="2">
    <source>
        <dbReference type="EMBL" id="KAJ4437577.1"/>
    </source>
</evidence>
<organism evidence="2 3">
    <name type="scientific">Periplaneta americana</name>
    <name type="common">American cockroach</name>
    <name type="synonym">Blatta americana</name>
    <dbReference type="NCBI Taxonomy" id="6978"/>
    <lineage>
        <taxon>Eukaryota</taxon>
        <taxon>Metazoa</taxon>
        <taxon>Ecdysozoa</taxon>
        <taxon>Arthropoda</taxon>
        <taxon>Hexapoda</taxon>
        <taxon>Insecta</taxon>
        <taxon>Pterygota</taxon>
        <taxon>Neoptera</taxon>
        <taxon>Polyneoptera</taxon>
        <taxon>Dictyoptera</taxon>
        <taxon>Blattodea</taxon>
        <taxon>Blattoidea</taxon>
        <taxon>Blattidae</taxon>
        <taxon>Blattinae</taxon>
        <taxon>Periplaneta</taxon>
    </lineage>
</organism>
<accession>A0ABQ8STV2</accession>
<protein>
    <recommendedName>
        <fullName evidence="1">Dynein regulatory complex subunit 7 C-terminal domain-containing protein</fullName>
    </recommendedName>
</protein>
<dbReference type="EMBL" id="JAJSOF020000021">
    <property type="protein sequence ID" value="KAJ4437577.1"/>
    <property type="molecule type" value="Genomic_DNA"/>
</dbReference>
<name>A0ABQ8STV2_PERAM</name>
<dbReference type="InterPro" id="IPR036397">
    <property type="entry name" value="RNaseH_sf"/>
</dbReference>
<sequence>MVPPPWCSQNNRYWNAEEPHMDKQICAQVARHVEGDIDFLAPYFARIGNPETITQQQALKIRKDCISDFKHLLTERMNRIQENFEKREGRAFLDRIIAFDETWARSYEPELKCQSNEWCHPSSPQPKKLRQEPGNVKVMLIVAYDKIPIKQQAGVWRPRIFSDVRRKEGRSGMDSWRKSIVMSPQDHLGMKCVKRVRLITEVLVVSARGNKLIVDGNSEGGCLLAFASRETDRDSKAAYNIATSYFTSTCNTNSAGENLNYQKTIMTLAVDYCKHDTKQTLFPSLTIFFARFSIPHMLLQLFLARWQHCCQHQDGWQHCAP</sequence>
<dbReference type="InterPro" id="IPR056292">
    <property type="entry name" value="DRC7_C"/>
</dbReference>
<gene>
    <name evidence="2" type="ORF">ANN_17722</name>
</gene>
<keyword evidence="3" id="KW-1185">Reference proteome</keyword>
<dbReference type="Gene3D" id="3.30.420.10">
    <property type="entry name" value="Ribonuclease H-like superfamily/Ribonuclease H"/>
    <property type="match status" value="1"/>
</dbReference>
<proteinExistence type="predicted"/>
<dbReference type="Pfam" id="PF24671">
    <property type="entry name" value="DRC7_C"/>
    <property type="match status" value="1"/>
</dbReference>
<reference evidence="2 3" key="1">
    <citation type="journal article" date="2022" name="Allergy">
        <title>Genome assembly and annotation of Periplaneta americana reveal a comprehensive cockroach allergen profile.</title>
        <authorList>
            <person name="Wang L."/>
            <person name="Xiong Q."/>
            <person name="Saelim N."/>
            <person name="Wang L."/>
            <person name="Nong W."/>
            <person name="Wan A.T."/>
            <person name="Shi M."/>
            <person name="Liu X."/>
            <person name="Cao Q."/>
            <person name="Hui J.H.L."/>
            <person name="Sookrung N."/>
            <person name="Leung T.F."/>
            <person name="Tungtrongchitr A."/>
            <person name="Tsui S.K.W."/>
        </authorList>
    </citation>
    <scope>NUCLEOTIDE SEQUENCE [LARGE SCALE GENOMIC DNA]</scope>
    <source>
        <strain evidence="2">PWHHKU_190912</strain>
    </source>
</reference>
<comment type="caution">
    <text evidence="2">The sequence shown here is derived from an EMBL/GenBank/DDBJ whole genome shotgun (WGS) entry which is preliminary data.</text>
</comment>
<evidence type="ECO:0000313" key="3">
    <source>
        <dbReference type="Proteomes" id="UP001148838"/>
    </source>
</evidence>
<dbReference type="Proteomes" id="UP001148838">
    <property type="component" value="Unassembled WGS sequence"/>
</dbReference>